<protein>
    <submittedName>
        <fullName evidence="3">Uncharacterized protein</fullName>
    </submittedName>
</protein>
<dbReference type="Proteomes" id="UP000236740">
    <property type="component" value="Unassembled WGS sequence"/>
</dbReference>
<dbReference type="EMBL" id="CP031314">
    <property type="protein sequence ID" value="QCC49565.1"/>
    <property type="molecule type" value="Genomic_DNA"/>
</dbReference>
<dbReference type="AlphaFoldDB" id="A0A1H6CGT2"/>
<dbReference type="RefSeq" id="WP_103992986.1">
    <property type="nucleotide sequence ID" value="NZ_CP031314.1"/>
</dbReference>
<feature type="transmembrane region" description="Helical" evidence="1">
    <location>
        <begin position="17"/>
        <end position="36"/>
    </location>
</feature>
<evidence type="ECO:0000313" key="4">
    <source>
        <dbReference type="Proteomes" id="UP000236740"/>
    </source>
</evidence>
<organism evidence="3 4">
    <name type="scientific">Halobellus limi</name>
    <dbReference type="NCBI Taxonomy" id="699433"/>
    <lineage>
        <taxon>Archaea</taxon>
        <taxon>Methanobacteriati</taxon>
        <taxon>Methanobacteriota</taxon>
        <taxon>Stenosarchaea group</taxon>
        <taxon>Halobacteria</taxon>
        <taxon>Halobacteriales</taxon>
        <taxon>Haloferacaceae</taxon>
        <taxon>Halobellus</taxon>
    </lineage>
</organism>
<keyword evidence="2" id="KW-0614">Plasmid</keyword>
<proteinExistence type="predicted"/>
<dbReference type="OrthoDB" id="275769at2157"/>
<reference evidence="3 4" key="1">
    <citation type="submission" date="2016-10" db="EMBL/GenBank/DDBJ databases">
        <authorList>
            <person name="de Groot N.N."/>
        </authorList>
    </citation>
    <scope>NUCLEOTIDE SEQUENCE [LARGE SCALE GENOMIC DNA]</scope>
    <source>
        <strain evidence="3 4">CGMCC 1.10331</strain>
    </source>
</reference>
<keyword evidence="1" id="KW-0812">Transmembrane</keyword>
<geneLocation type="plasmid" evidence="2">
    <name>unnamed3</name>
</geneLocation>
<dbReference type="Proteomes" id="UP000296733">
    <property type="component" value="Plasmid unnamed3"/>
</dbReference>
<evidence type="ECO:0000256" key="1">
    <source>
        <dbReference type="SAM" id="Phobius"/>
    </source>
</evidence>
<feature type="transmembrane region" description="Helical" evidence="1">
    <location>
        <begin position="151"/>
        <end position="167"/>
    </location>
</feature>
<keyword evidence="4" id="KW-1185">Reference proteome</keyword>
<feature type="transmembrane region" description="Helical" evidence="1">
    <location>
        <begin position="56"/>
        <end position="76"/>
    </location>
</feature>
<sequence>MKAFGAPRPEAEIHQEFPAYGPIEAILGYVLFYVLVDRATPVVVETFSETVLDLSPSFLQFGLAMALWFVLAVTAVDQVRRQLAALGLVSYDEYQLRVWSRVTPSSLRTTGYLVALVVGGGVAVLTFQRAVETLVSLIPLFATVDPARFDIIGLLAMVAFFVAYGIATHSLDRLVIGAIHALSAD</sequence>
<evidence type="ECO:0000313" key="5">
    <source>
        <dbReference type="Proteomes" id="UP000296733"/>
    </source>
</evidence>
<accession>A0A1H6CGT2</accession>
<reference evidence="2 5" key="2">
    <citation type="journal article" date="2019" name="Nat. Commun.">
        <title>A new type of DNA phosphorothioation-based antiviral system in archaea.</title>
        <authorList>
            <person name="Xiong L."/>
            <person name="Liu S."/>
            <person name="Chen S."/>
            <person name="Xiao Y."/>
            <person name="Zhu B."/>
            <person name="Gao Y."/>
            <person name="Zhang Y."/>
            <person name="Chen B."/>
            <person name="Luo J."/>
            <person name="Deng Z."/>
            <person name="Chen X."/>
            <person name="Wang L."/>
            <person name="Chen S."/>
        </authorList>
    </citation>
    <scope>NUCLEOTIDE SEQUENCE [LARGE SCALE GENOMIC DNA]</scope>
    <source>
        <strain evidence="2 5">CGMCC 1.10331</strain>
        <plasmid evidence="2 5">unnamed3</plasmid>
    </source>
</reference>
<keyword evidence="1" id="KW-1133">Transmembrane helix</keyword>
<evidence type="ECO:0000313" key="3">
    <source>
        <dbReference type="EMBL" id="SEG71987.1"/>
    </source>
</evidence>
<dbReference type="GeneID" id="39859957"/>
<dbReference type="KEGG" id="hlm:DV707_17685"/>
<keyword evidence="1" id="KW-0472">Membrane</keyword>
<feature type="transmembrane region" description="Helical" evidence="1">
    <location>
        <begin position="111"/>
        <end position="131"/>
    </location>
</feature>
<name>A0A1H6CGT2_9EURY</name>
<dbReference type="EMBL" id="FNVN01000007">
    <property type="protein sequence ID" value="SEG71987.1"/>
    <property type="molecule type" value="Genomic_DNA"/>
</dbReference>
<gene>
    <name evidence="2" type="ORF">DV707_17685</name>
    <name evidence="3" type="ORF">SAMN04488133_3447</name>
</gene>
<evidence type="ECO:0000313" key="2">
    <source>
        <dbReference type="EMBL" id="QCC49565.1"/>
    </source>
</evidence>